<dbReference type="KEGG" id="tet:TTHERM_00530128"/>
<dbReference type="Proteomes" id="UP000009168">
    <property type="component" value="Unassembled WGS sequence"/>
</dbReference>
<name>A4VF26_TETTS</name>
<organism evidence="2 3">
    <name type="scientific">Tetrahymena thermophila (strain SB210)</name>
    <dbReference type="NCBI Taxonomy" id="312017"/>
    <lineage>
        <taxon>Eukaryota</taxon>
        <taxon>Sar</taxon>
        <taxon>Alveolata</taxon>
        <taxon>Ciliophora</taxon>
        <taxon>Intramacronucleata</taxon>
        <taxon>Oligohymenophorea</taxon>
        <taxon>Hymenostomatida</taxon>
        <taxon>Tetrahymenina</taxon>
        <taxon>Tetrahymenidae</taxon>
        <taxon>Tetrahymena</taxon>
    </lineage>
</organism>
<proteinExistence type="predicted"/>
<dbReference type="OrthoDB" id="302623at2759"/>
<gene>
    <name evidence="2" type="ORF">TTHERM_00530128</name>
</gene>
<keyword evidence="1 2" id="KW-0812">Transmembrane</keyword>
<evidence type="ECO:0000256" key="1">
    <source>
        <dbReference type="SAM" id="Phobius"/>
    </source>
</evidence>
<accession>A4VF26</accession>
<keyword evidence="1" id="KW-1133">Transmembrane helix</keyword>
<evidence type="ECO:0000313" key="3">
    <source>
        <dbReference type="Proteomes" id="UP000009168"/>
    </source>
</evidence>
<sequence length="786" mass="92284">MKIWKNFDIFSQQFFFNIEDQNLQKKSTFLGFCLSVIVFIIILAYFSYLLVQFSNNQIQPFFRQQSFIDNRLIETPLNNNLVAFKMDSGDFVYQPNKTYLVVMAYFYQQKQNTTFIPLDVIDCTSQDLQGYKCLDFSNVSNYTFALNTQENLYSQIQIFIYGCRDIDKVKTTIPDDCATQDEINTLVNGVNVGLRYKLYTAQYNTTSQQMQSDYRNILVYTFASQAIVTFLNMQTQTTNVKQGLIWQQNSYYSSPLQYGQINQSMDRISALNDGQGPFNSFVLQMDEIVYQIQIQYITLPQILAFVNGVFSLLMIIGYVGRKYSQKQINEHFVMLFLENIFPAQYFKMFKANDQHLCNQNTITQYQENKRNTLEKKQNKFDVQENTVQNQNESDNTIYLSKQENTFVNCIYSIENEQNDQVNHLPNFEVKLKGSLQFSQSNQIKFNPFDISNLQTKPSSLQNKSKKYDQENILKLNDESQLKDEQLFFQFQESNNQSQNQSFIQQQSFQKTCLQNFQHLNDTNQSCLQKNSFNVSPILKDFDYKNQLKTKSSAENCQKKTQTRSPTQNQSLYLIGKADKQKVIQIDNISKENLEKITKHDLCSKRQEVEPLELNTQQKNIIHAQIANDLNIFSLYKDIIFLKKAMMILFNHEQLAAIKTLGCSSNYLSLIRNNIDLDLQKINQLRNKRQIFQMSSSQYINPKNYSNSKQSSCQQDSNKKPILVKQMKEQYLLYLENIFNFQQFNNLIKSIHIYPAILTFYFNQASYYFCLIKLKQNQLFLVKEALL</sequence>
<dbReference type="AlphaFoldDB" id="A4VF26"/>
<reference evidence="3" key="1">
    <citation type="journal article" date="2006" name="PLoS Biol.">
        <title>Macronuclear genome sequence of the ciliate Tetrahymena thermophila, a model eukaryote.</title>
        <authorList>
            <person name="Eisen J.A."/>
            <person name="Coyne R.S."/>
            <person name="Wu M."/>
            <person name="Wu D."/>
            <person name="Thiagarajan M."/>
            <person name="Wortman J.R."/>
            <person name="Badger J.H."/>
            <person name="Ren Q."/>
            <person name="Amedeo P."/>
            <person name="Jones K.M."/>
            <person name="Tallon L.J."/>
            <person name="Delcher A.L."/>
            <person name="Salzberg S.L."/>
            <person name="Silva J.C."/>
            <person name="Haas B.J."/>
            <person name="Majoros W.H."/>
            <person name="Farzad M."/>
            <person name="Carlton J.M."/>
            <person name="Smith R.K. Jr."/>
            <person name="Garg J."/>
            <person name="Pearlman R.E."/>
            <person name="Karrer K.M."/>
            <person name="Sun L."/>
            <person name="Manning G."/>
            <person name="Elde N.C."/>
            <person name="Turkewitz A.P."/>
            <person name="Asai D.J."/>
            <person name="Wilkes D.E."/>
            <person name="Wang Y."/>
            <person name="Cai H."/>
            <person name="Collins K."/>
            <person name="Stewart B.A."/>
            <person name="Lee S.R."/>
            <person name="Wilamowska K."/>
            <person name="Weinberg Z."/>
            <person name="Ruzzo W.L."/>
            <person name="Wloga D."/>
            <person name="Gaertig J."/>
            <person name="Frankel J."/>
            <person name="Tsao C.-C."/>
            <person name="Gorovsky M.A."/>
            <person name="Keeling P.J."/>
            <person name="Waller R.F."/>
            <person name="Patron N.J."/>
            <person name="Cherry J.M."/>
            <person name="Stover N.A."/>
            <person name="Krieger C.J."/>
            <person name="del Toro C."/>
            <person name="Ryder H.F."/>
            <person name="Williamson S.C."/>
            <person name="Barbeau R.A."/>
            <person name="Hamilton E.P."/>
            <person name="Orias E."/>
        </authorList>
    </citation>
    <scope>NUCLEOTIDE SEQUENCE [LARGE SCALE GENOMIC DNA]</scope>
    <source>
        <strain evidence="3">SB210</strain>
    </source>
</reference>
<dbReference type="HOGENOM" id="CLU_013044_1_1_1"/>
<dbReference type="GeneID" id="7832120"/>
<keyword evidence="1" id="KW-0472">Membrane</keyword>
<dbReference type="RefSeq" id="XP_001470658.2">
    <property type="nucleotide sequence ID" value="XM_001470608.2"/>
</dbReference>
<keyword evidence="3" id="KW-1185">Reference proteome</keyword>
<dbReference type="EMBL" id="GG662522">
    <property type="protein sequence ID" value="EDK31220.2"/>
    <property type="molecule type" value="Genomic_DNA"/>
</dbReference>
<protein>
    <submittedName>
        <fullName evidence="2">Transmembrane protein, putative</fullName>
    </submittedName>
</protein>
<dbReference type="InParanoid" id="A4VF26"/>
<evidence type="ECO:0000313" key="2">
    <source>
        <dbReference type="EMBL" id="EDK31220.2"/>
    </source>
</evidence>
<feature type="transmembrane region" description="Helical" evidence="1">
    <location>
        <begin position="29"/>
        <end position="51"/>
    </location>
</feature>